<dbReference type="Pfam" id="PF07690">
    <property type="entry name" value="MFS_1"/>
    <property type="match status" value="1"/>
</dbReference>
<keyword evidence="5 6" id="KW-0472">Membrane</keyword>
<evidence type="ECO:0000313" key="8">
    <source>
        <dbReference type="EMBL" id="WAA12019.1"/>
    </source>
</evidence>
<evidence type="ECO:0000256" key="3">
    <source>
        <dbReference type="ARBA" id="ARBA00022692"/>
    </source>
</evidence>
<dbReference type="InterPro" id="IPR020846">
    <property type="entry name" value="MFS_dom"/>
</dbReference>
<dbReference type="GO" id="GO:0005886">
    <property type="term" value="C:plasma membrane"/>
    <property type="evidence" value="ECO:0007669"/>
    <property type="project" value="UniProtKB-SubCell"/>
</dbReference>
<dbReference type="KEGG" id="fhl:OE105_10580"/>
<gene>
    <name evidence="8" type="ORF">OE105_10580</name>
</gene>
<feature type="transmembrane region" description="Helical" evidence="6">
    <location>
        <begin position="12"/>
        <end position="29"/>
    </location>
</feature>
<feature type="transmembrane region" description="Helical" evidence="6">
    <location>
        <begin position="107"/>
        <end position="129"/>
    </location>
</feature>
<dbReference type="InterPro" id="IPR036259">
    <property type="entry name" value="MFS_trans_sf"/>
</dbReference>
<evidence type="ECO:0000259" key="7">
    <source>
        <dbReference type="PROSITE" id="PS50850"/>
    </source>
</evidence>
<dbReference type="SUPFAM" id="SSF103473">
    <property type="entry name" value="MFS general substrate transporter"/>
    <property type="match status" value="1"/>
</dbReference>
<keyword evidence="4 6" id="KW-1133">Transmembrane helix</keyword>
<comment type="subcellular location">
    <subcellularLocation>
        <location evidence="1">Cell membrane</location>
        <topology evidence="1">Multi-pass membrane protein</topology>
    </subcellularLocation>
</comment>
<dbReference type="EMBL" id="CP106877">
    <property type="protein sequence ID" value="WAA12019.1"/>
    <property type="molecule type" value="Genomic_DNA"/>
</dbReference>
<feature type="transmembrane region" description="Helical" evidence="6">
    <location>
        <begin position="141"/>
        <end position="162"/>
    </location>
</feature>
<feature type="transmembrane region" description="Helical" evidence="6">
    <location>
        <begin position="217"/>
        <end position="240"/>
    </location>
</feature>
<reference evidence="8" key="1">
    <citation type="submission" date="2022-09" db="EMBL/GenBank/DDBJ databases">
        <title>Complete Genomes of Fervidibacillus albus and Fervidibacillus halotolerans isolated from tidal flat sediments.</title>
        <authorList>
            <person name="Kwon K.K."/>
            <person name="Yang S.-H."/>
            <person name="Park M.J."/>
            <person name="Oh H.-M."/>
        </authorList>
    </citation>
    <scope>NUCLEOTIDE SEQUENCE</scope>
    <source>
        <strain evidence="8">MEBiC13594</strain>
    </source>
</reference>
<dbReference type="PANTHER" id="PTHR23523">
    <property type="match status" value="1"/>
</dbReference>
<organism evidence="8 9">
    <name type="scientific">Fervidibacillus halotolerans</name>
    <dbReference type="NCBI Taxonomy" id="2980027"/>
    <lineage>
        <taxon>Bacteria</taxon>
        <taxon>Bacillati</taxon>
        <taxon>Bacillota</taxon>
        <taxon>Bacilli</taxon>
        <taxon>Bacillales</taxon>
        <taxon>Bacillaceae</taxon>
        <taxon>Fervidibacillus</taxon>
    </lineage>
</organism>
<keyword evidence="3 6" id="KW-0812">Transmembrane</keyword>
<evidence type="ECO:0000256" key="2">
    <source>
        <dbReference type="ARBA" id="ARBA00022448"/>
    </source>
</evidence>
<dbReference type="PROSITE" id="PS50850">
    <property type="entry name" value="MFS"/>
    <property type="match status" value="1"/>
</dbReference>
<evidence type="ECO:0000256" key="4">
    <source>
        <dbReference type="ARBA" id="ARBA00022989"/>
    </source>
</evidence>
<dbReference type="CDD" id="cd17339">
    <property type="entry name" value="MFS_NIMT_CynX_like"/>
    <property type="match status" value="1"/>
</dbReference>
<evidence type="ECO:0000256" key="1">
    <source>
        <dbReference type="ARBA" id="ARBA00004651"/>
    </source>
</evidence>
<feature type="transmembrane region" description="Helical" evidence="6">
    <location>
        <begin position="307"/>
        <end position="330"/>
    </location>
</feature>
<dbReference type="AlphaFoldDB" id="A0A9E8LYP3"/>
<dbReference type="InterPro" id="IPR011701">
    <property type="entry name" value="MFS"/>
</dbReference>
<evidence type="ECO:0000256" key="5">
    <source>
        <dbReference type="ARBA" id="ARBA00023136"/>
    </source>
</evidence>
<feature type="transmembrane region" description="Helical" evidence="6">
    <location>
        <begin position="283"/>
        <end position="301"/>
    </location>
</feature>
<sequence>MGIEKSITHHKSTYVFFLISGILFVAFNLRPAITSVGPIVGMIQEDLHLSHFAAGLLTSLPLVAFAVVSPIVPSISRYFGNERTILFGLILLVFGILTRSVTSAFFLFFGTLFIGIGIAISNVLLPVIVKEKFPLKVGLMTSIYTTAMGIFAAAASGVSIPIASGLGYGWKTALVVWVIPAVIAVFLWVYLSRFSEVTGEPVTRTERMDTNIWRSSLAWQIALFTGLQSFLFYVTVAWLPEILHHHGLDLGTAGWLLSLSQLIGLPASFFVPMIAAKFRSQSVFVVLLSILSLVGYGGLLIPTTYPILVLLISLIGFGLNGSFALALSFIGMRARNARQSAELSGMAQSFGYVLAAFGPILIGSLFDLTGSWTWPLVTLLIVNILVMIFGASSGRNKFVG</sequence>
<dbReference type="RefSeq" id="WP_275420147.1">
    <property type="nucleotide sequence ID" value="NZ_CP106877.1"/>
</dbReference>
<feature type="transmembrane region" description="Helical" evidence="6">
    <location>
        <begin position="252"/>
        <end position="271"/>
    </location>
</feature>
<dbReference type="Gene3D" id="1.20.1250.20">
    <property type="entry name" value="MFS general substrate transporter like domains"/>
    <property type="match status" value="2"/>
</dbReference>
<keyword evidence="2" id="KW-0813">Transport</keyword>
<accession>A0A9E8LYP3</accession>
<dbReference type="PANTHER" id="PTHR23523:SF2">
    <property type="entry name" value="2-NITROIMIDAZOLE TRANSPORTER"/>
    <property type="match status" value="1"/>
</dbReference>
<dbReference type="Proteomes" id="UP001164726">
    <property type="component" value="Chromosome"/>
</dbReference>
<evidence type="ECO:0000256" key="6">
    <source>
        <dbReference type="SAM" id="Phobius"/>
    </source>
</evidence>
<feature type="transmembrane region" description="Helical" evidence="6">
    <location>
        <begin position="49"/>
        <end position="72"/>
    </location>
</feature>
<feature type="transmembrane region" description="Helical" evidence="6">
    <location>
        <begin position="84"/>
        <end position="101"/>
    </location>
</feature>
<proteinExistence type="predicted"/>
<feature type="transmembrane region" description="Helical" evidence="6">
    <location>
        <begin position="350"/>
        <end position="366"/>
    </location>
</feature>
<name>A0A9E8LYP3_9BACI</name>
<dbReference type="GO" id="GO:0022857">
    <property type="term" value="F:transmembrane transporter activity"/>
    <property type="evidence" value="ECO:0007669"/>
    <property type="project" value="InterPro"/>
</dbReference>
<dbReference type="InterPro" id="IPR052524">
    <property type="entry name" value="MFS_Cyanate_Porter"/>
</dbReference>
<protein>
    <submittedName>
        <fullName evidence="8">MFS transporter</fullName>
    </submittedName>
</protein>
<feature type="transmembrane region" description="Helical" evidence="6">
    <location>
        <begin position="168"/>
        <end position="191"/>
    </location>
</feature>
<keyword evidence="9" id="KW-1185">Reference proteome</keyword>
<feature type="domain" description="Major facilitator superfamily (MFS) profile" evidence="7">
    <location>
        <begin position="14"/>
        <end position="395"/>
    </location>
</feature>
<feature type="transmembrane region" description="Helical" evidence="6">
    <location>
        <begin position="372"/>
        <end position="391"/>
    </location>
</feature>
<evidence type="ECO:0000313" key="9">
    <source>
        <dbReference type="Proteomes" id="UP001164726"/>
    </source>
</evidence>